<name>A0A813IWF5_POLGL</name>
<dbReference type="GO" id="GO:0005096">
    <property type="term" value="F:GTPase activator activity"/>
    <property type="evidence" value="ECO:0007669"/>
    <property type="project" value="TreeGrafter"/>
</dbReference>
<evidence type="ECO:0000256" key="1">
    <source>
        <dbReference type="ARBA" id="ARBA00008433"/>
    </source>
</evidence>
<comment type="similarity">
    <text evidence="1">Belongs to the NPR2 family.</text>
</comment>
<dbReference type="EMBL" id="CAJNNW010031668">
    <property type="protein sequence ID" value="CAE8708425.1"/>
    <property type="molecule type" value="Genomic_DNA"/>
</dbReference>
<evidence type="ECO:0000313" key="4">
    <source>
        <dbReference type="Proteomes" id="UP000626109"/>
    </source>
</evidence>
<proteinExistence type="inferred from homology"/>
<dbReference type="EMBL" id="CAJNNW010015076">
    <property type="protein sequence ID" value="CAE8657320.1"/>
    <property type="molecule type" value="Genomic_DNA"/>
</dbReference>
<protein>
    <submittedName>
        <fullName evidence="2">Uncharacterized protein</fullName>
    </submittedName>
</protein>
<dbReference type="GO" id="GO:1990130">
    <property type="term" value="C:GATOR1 complex"/>
    <property type="evidence" value="ECO:0007669"/>
    <property type="project" value="TreeGrafter"/>
</dbReference>
<feature type="non-terminal residue" evidence="2">
    <location>
        <position position="1"/>
    </location>
</feature>
<sequence length="128" mass="14311">MSCPPLGLQALLFCVFDKDEGPMVSCSDPPHAVGRHFKPLGRYLLPETFIKGRVVSVVLDDNVIVGAPVYIEDTNYDRNCFQFNICMVISSSLDPAPHRDIAQHLAMAFHALEVEMRLLSRPQDVNIQ</sequence>
<dbReference type="GO" id="GO:0005774">
    <property type="term" value="C:vacuolar membrane"/>
    <property type="evidence" value="ECO:0007669"/>
    <property type="project" value="TreeGrafter"/>
</dbReference>
<dbReference type="Proteomes" id="UP000626109">
    <property type="component" value="Unassembled WGS sequence"/>
</dbReference>
<dbReference type="PANTHER" id="PTHR12991">
    <property type="entry name" value="NITROGEN PERMEASE REGULATOR 2/TUMOR SUPPRESSOR CANDIDATE 4"/>
    <property type="match status" value="1"/>
</dbReference>
<dbReference type="GO" id="GO:0010508">
    <property type="term" value="P:positive regulation of autophagy"/>
    <property type="evidence" value="ECO:0007669"/>
    <property type="project" value="TreeGrafter"/>
</dbReference>
<accession>A0A813IWF5</accession>
<organism evidence="2 4">
    <name type="scientific">Polarella glacialis</name>
    <name type="common">Dinoflagellate</name>
    <dbReference type="NCBI Taxonomy" id="89957"/>
    <lineage>
        <taxon>Eukaryota</taxon>
        <taxon>Sar</taxon>
        <taxon>Alveolata</taxon>
        <taxon>Dinophyceae</taxon>
        <taxon>Suessiales</taxon>
        <taxon>Suessiaceae</taxon>
        <taxon>Polarella</taxon>
    </lineage>
</organism>
<dbReference type="AlphaFoldDB" id="A0A813IWF5"/>
<dbReference type="Pfam" id="PF06218">
    <property type="entry name" value="NPR2"/>
    <property type="match status" value="1"/>
</dbReference>
<comment type="caution">
    <text evidence="2">The sequence shown here is derived from an EMBL/GenBank/DDBJ whole genome shotgun (WGS) entry which is preliminary data.</text>
</comment>
<dbReference type="GO" id="GO:1904262">
    <property type="term" value="P:negative regulation of TORC1 signaling"/>
    <property type="evidence" value="ECO:0007669"/>
    <property type="project" value="TreeGrafter"/>
</dbReference>
<evidence type="ECO:0000313" key="2">
    <source>
        <dbReference type="EMBL" id="CAE8657320.1"/>
    </source>
</evidence>
<dbReference type="InterPro" id="IPR009348">
    <property type="entry name" value="NPR2-like"/>
</dbReference>
<evidence type="ECO:0000313" key="3">
    <source>
        <dbReference type="EMBL" id="CAE8708425.1"/>
    </source>
</evidence>
<gene>
    <name evidence="2" type="ORF">PGLA2088_LOCUS12748</name>
    <name evidence="3" type="ORF">PGLA2088_LOCUS34927</name>
</gene>
<dbReference type="PANTHER" id="PTHR12991:SF10">
    <property type="entry name" value="GATOR COMPLEX PROTEIN NPRL2"/>
    <property type="match status" value="1"/>
</dbReference>
<reference evidence="2" key="1">
    <citation type="submission" date="2021-02" db="EMBL/GenBank/DDBJ databases">
        <authorList>
            <person name="Dougan E. K."/>
            <person name="Rhodes N."/>
            <person name="Thang M."/>
            <person name="Chan C."/>
        </authorList>
    </citation>
    <scope>NUCLEOTIDE SEQUENCE</scope>
</reference>